<dbReference type="OrthoDB" id="3365698at2759"/>
<accession>A0A067MS26</accession>
<evidence type="ECO:0000313" key="3">
    <source>
        <dbReference type="Proteomes" id="UP000027195"/>
    </source>
</evidence>
<feature type="compositionally biased region" description="Polar residues" evidence="1">
    <location>
        <begin position="45"/>
        <end position="54"/>
    </location>
</feature>
<feature type="region of interest" description="Disordered" evidence="1">
    <location>
        <begin position="33"/>
        <end position="122"/>
    </location>
</feature>
<protein>
    <recommendedName>
        <fullName evidence="4">F-box domain-containing protein</fullName>
    </recommendedName>
</protein>
<reference evidence="3" key="1">
    <citation type="journal article" date="2014" name="Proc. Natl. Acad. Sci. U.S.A.">
        <title>Extensive sampling of basidiomycete genomes demonstrates inadequacy of the white-rot/brown-rot paradigm for wood decay fungi.</title>
        <authorList>
            <person name="Riley R."/>
            <person name="Salamov A.A."/>
            <person name="Brown D.W."/>
            <person name="Nagy L.G."/>
            <person name="Floudas D."/>
            <person name="Held B.W."/>
            <person name="Levasseur A."/>
            <person name="Lombard V."/>
            <person name="Morin E."/>
            <person name="Otillar R."/>
            <person name="Lindquist E.A."/>
            <person name="Sun H."/>
            <person name="LaButti K.M."/>
            <person name="Schmutz J."/>
            <person name="Jabbour D."/>
            <person name="Luo H."/>
            <person name="Baker S.E."/>
            <person name="Pisabarro A.G."/>
            <person name="Walton J.D."/>
            <person name="Blanchette R.A."/>
            <person name="Henrissat B."/>
            <person name="Martin F."/>
            <person name="Cullen D."/>
            <person name="Hibbett D.S."/>
            <person name="Grigoriev I.V."/>
        </authorList>
    </citation>
    <scope>NUCLEOTIDE SEQUENCE [LARGE SCALE GENOMIC DNA]</scope>
    <source>
        <strain evidence="3">FD-172 SS1</strain>
    </source>
</reference>
<dbReference type="Proteomes" id="UP000027195">
    <property type="component" value="Unassembled WGS sequence"/>
</dbReference>
<dbReference type="SUPFAM" id="SSF52047">
    <property type="entry name" value="RNI-like"/>
    <property type="match status" value="1"/>
</dbReference>
<dbReference type="AlphaFoldDB" id="A0A067MS26"/>
<dbReference type="InParanoid" id="A0A067MS26"/>
<dbReference type="EMBL" id="KL198038">
    <property type="protein sequence ID" value="KDQ14351.1"/>
    <property type="molecule type" value="Genomic_DNA"/>
</dbReference>
<keyword evidence="3" id="KW-1185">Reference proteome</keyword>
<dbReference type="InterPro" id="IPR032675">
    <property type="entry name" value="LRR_dom_sf"/>
</dbReference>
<feature type="compositionally biased region" description="Basic and acidic residues" evidence="1">
    <location>
        <begin position="75"/>
        <end position="84"/>
    </location>
</feature>
<organism evidence="2 3">
    <name type="scientific">Botryobasidium botryosum (strain FD-172 SS1)</name>
    <dbReference type="NCBI Taxonomy" id="930990"/>
    <lineage>
        <taxon>Eukaryota</taxon>
        <taxon>Fungi</taxon>
        <taxon>Dikarya</taxon>
        <taxon>Basidiomycota</taxon>
        <taxon>Agaricomycotina</taxon>
        <taxon>Agaricomycetes</taxon>
        <taxon>Cantharellales</taxon>
        <taxon>Botryobasidiaceae</taxon>
        <taxon>Botryobasidium</taxon>
    </lineage>
</organism>
<evidence type="ECO:0000256" key="1">
    <source>
        <dbReference type="SAM" id="MobiDB-lite"/>
    </source>
</evidence>
<evidence type="ECO:0008006" key="4">
    <source>
        <dbReference type="Google" id="ProtNLM"/>
    </source>
</evidence>
<dbReference type="STRING" id="930990.A0A067MS26"/>
<sequence length="782" mass="87708">MPLFDSAYYAPPLIDQRRSHSFETLTSRDHHANGALAQSPLPPSTFVQSATSQAALELSRSYPPRGSAQSPHHHLASDTRPEKRQRLHTSVAGPSSTHLPAPIPQMGGYRSQSHLPQSSPALPQDLLSFDRAQLATLSLVDLLARQEQVSRCKAVLGRNIDFLSRYTRSDASQGDPASKRTLMKHQSDLQTLKDSEVSLLEYIQSRQRDGGTLAAFPLAQLQMQHAQALRRMADLITILDDDTRSHASKKDRNFKTAQSEYELLRSEESRLLNEIQLRERQDADRHALDARRRNQSESLIYRLPNETLSMIFELVLPPAVEPLEEESPKRQFCLKKSPFKARFRAVILLTNVSNLWRNIAIETPRLWNKIPTLSASVLEVPLHRSKCASLDVYWSNEYGRRRNVQDFAGMMLLHRHRIRSLVVHGVPDPGRLLFAPASGPEGSPSSGSTGIAGTRPPGNSLLMCSSGTGGASLRSFAIPCYSRLTRLHLYYTCLPTHTIYSVLRIVEASPLLQSLCFESFSCYRALDKPSEFLNRVIRPPHLRTLRISGVETWVARDILAHIRMPLSAKLHLRVCFRGRETLEDVLPLHSNSGPDLQNVSRIQALRISINQDRNICRLDGYHPDLGEFVSIEIILGGFAGLAGRLFPSVSLVLPSRSVEKLSITHPDNSDFVGETLAYFPAVKELLIRHCHCKSALMKIADPTLCPLLQGLHIRQSTIKEKSLLRLVEARTKDVGDSAMLQRLDVRECKISWRIFHKLKPLLAGLRFDGDDGESFESESDSD</sequence>
<name>A0A067MS26_BOTB1</name>
<evidence type="ECO:0000313" key="2">
    <source>
        <dbReference type="EMBL" id="KDQ14351.1"/>
    </source>
</evidence>
<feature type="compositionally biased region" description="Polar residues" evidence="1">
    <location>
        <begin position="110"/>
        <end position="121"/>
    </location>
</feature>
<proteinExistence type="predicted"/>
<dbReference type="HOGENOM" id="CLU_358234_0_0_1"/>
<dbReference type="Gene3D" id="3.80.10.10">
    <property type="entry name" value="Ribonuclease Inhibitor"/>
    <property type="match status" value="1"/>
</dbReference>
<gene>
    <name evidence="2" type="ORF">BOTBODRAFT_174838</name>
</gene>